<dbReference type="InterPro" id="IPR016181">
    <property type="entry name" value="Acyl_CoA_acyltransferase"/>
</dbReference>
<sequence>MSDSATPDRLRPLLRPVTQADAAAVAALLDALGYPCSREDAAERIAVVEDDPTQALIVADHHGDLCGLVALDFMYYLPLGRRTCRITALVVAESHRDRGIGHALLREAESRARAAGAARIEVTSADHRTRAHAFYRACGYGGGSVRLVKRLGEA</sequence>
<evidence type="ECO:0000256" key="1">
    <source>
        <dbReference type="ARBA" id="ARBA00022679"/>
    </source>
</evidence>
<evidence type="ECO:0000313" key="5">
    <source>
        <dbReference type="Proteomes" id="UP000519004"/>
    </source>
</evidence>
<feature type="domain" description="N-acetyltransferase" evidence="3">
    <location>
        <begin position="12"/>
        <end position="154"/>
    </location>
</feature>
<keyword evidence="2" id="KW-0012">Acyltransferase</keyword>
<comment type="caution">
    <text evidence="4">The sequence shown here is derived from an EMBL/GenBank/DDBJ whole genome shotgun (WGS) entry which is preliminary data.</text>
</comment>
<reference evidence="4 5" key="1">
    <citation type="submission" date="2020-08" db="EMBL/GenBank/DDBJ databases">
        <title>Genomic Encyclopedia of Type Strains, Phase IV (KMG-IV): sequencing the most valuable type-strain genomes for metagenomic binning, comparative biology and taxonomic classification.</title>
        <authorList>
            <person name="Goeker M."/>
        </authorList>
    </citation>
    <scope>NUCLEOTIDE SEQUENCE [LARGE SCALE GENOMIC DNA]</scope>
    <source>
        <strain evidence="4 5">DSM 25897</strain>
    </source>
</reference>
<accession>A0A7W7XXQ3</accession>
<dbReference type="PROSITE" id="PS51186">
    <property type="entry name" value="GNAT"/>
    <property type="match status" value="1"/>
</dbReference>
<gene>
    <name evidence="4" type="ORF">HNQ58_000310</name>
</gene>
<dbReference type="AlphaFoldDB" id="A0A7W7XXQ3"/>
<dbReference type="SUPFAM" id="SSF55729">
    <property type="entry name" value="Acyl-CoA N-acyltransferases (Nat)"/>
    <property type="match status" value="1"/>
</dbReference>
<dbReference type="Pfam" id="PF00583">
    <property type="entry name" value="Acetyltransf_1"/>
    <property type="match status" value="1"/>
</dbReference>
<organism evidence="4 5">
    <name type="scientific">Rehaibacterium terrae</name>
    <dbReference type="NCBI Taxonomy" id="1341696"/>
    <lineage>
        <taxon>Bacteria</taxon>
        <taxon>Pseudomonadati</taxon>
        <taxon>Pseudomonadota</taxon>
        <taxon>Gammaproteobacteria</taxon>
        <taxon>Lysobacterales</taxon>
        <taxon>Lysobacteraceae</taxon>
        <taxon>Rehaibacterium</taxon>
    </lineage>
</organism>
<dbReference type="InterPro" id="IPR000182">
    <property type="entry name" value="GNAT_dom"/>
</dbReference>
<protein>
    <submittedName>
        <fullName evidence="4">GNAT superfamily N-acetyltransferase</fullName>
    </submittedName>
</protein>
<proteinExistence type="predicted"/>
<evidence type="ECO:0000313" key="4">
    <source>
        <dbReference type="EMBL" id="MBB5014436.1"/>
    </source>
</evidence>
<dbReference type="PANTHER" id="PTHR43877">
    <property type="entry name" value="AMINOALKYLPHOSPHONATE N-ACETYLTRANSFERASE-RELATED-RELATED"/>
    <property type="match status" value="1"/>
</dbReference>
<dbReference type="InterPro" id="IPR050832">
    <property type="entry name" value="Bact_Acetyltransf"/>
</dbReference>
<dbReference type="Gene3D" id="3.40.630.30">
    <property type="match status" value="1"/>
</dbReference>
<dbReference type="RefSeq" id="WP_183947026.1">
    <property type="nucleotide sequence ID" value="NZ_JACHHX010000002.1"/>
</dbReference>
<dbReference type="GO" id="GO:0016747">
    <property type="term" value="F:acyltransferase activity, transferring groups other than amino-acyl groups"/>
    <property type="evidence" value="ECO:0007669"/>
    <property type="project" value="InterPro"/>
</dbReference>
<dbReference type="Proteomes" id="UP000519004">
    <property type="component" value="Unassembled WGS sequence"/>
</dbReference>
<keyword evidence="5" id="KW-1185">Reference proteome</keyword>
<name>A0A7W7XXQ3_9GAMM</name>
<evidence type="ECO:0000256" key="2">
    <source>
        <dbReference type="ARBA" id="ARBA00023315"/>
    </source>
</evidence>
<evidence type="ECO:0000259" key="3">
    <source>
        <dbReference type="PROSITE" id="PS51186"/>
    </source>
</evidence>
<keyword evidence="1 4" id="KW-0808">Transferase</keyword>
<dbReference type="CDD" id="cd04301">
    <property type="entry name" value="NAT_SF"/>
    <property type="match status" value="1"/>
</dbReference>
<dbReference type="EMBL" id="JACHHX010000002">
    <property type="protein sequence ID" value="MBB5014436.1"/>
    <property type="molecule type" value="Genomic_DNA"/>
</dbReference>